<dbReference type="Proteomes" id="UP000035036">
    <property type="component" value="Chromosome"/>
</dbReference>
<dbReference type="Gene3D" id="1.10.1670.10">
    <property type="entry name" value="Helix-hairpin-Helix base-excision DNA repair enzymes (C-terminal)"/>
    <property type="match status" value="1"/>
</dbReference>
<dbReference type="InterPro" id="IPR005760">
    <property type="entry name" value="A/G_AdeGlyc_MutY"/>
</dbReference>
<evidence type="ECO:0000256" key="13">
    <source>
        <dbReference type="ARBA" id="ARBA00023295"/>
    </source>
</evidence>
<dbReference type="PROSITE" id="PS01155">
    <property type="entry name" value="ENDONUCLEASE_III_2"/>
    <property type="match status" value="1"/>
</dbReference>
<dbReference type="GO" id="GO:0000701">
    <property type="term" value="F:purine-specific mismatch base pair DNA N-glycosylase activity"/>
    <property type="evidence" value="ECO:0007669"/>
    <property type="project" value="UniProtKB-EC"/>
</dbReference>
<keyword evidence="17" id="KW-1185">Reference proteome</keyword>
<dbReference type="GO" id="GO:0006284">
    <property type="term" value="P:base-excision repair"/>
    <property type="evidence" value="ECO:0007669"/>
    <property type="project" value="UniProtKB-UniRule"/>
</dbReference>
<evidence type="ECO:0000256" key="5">
    <source>
        <dbReference type="ARBA" id="ARBA00022023"/>
    </source>
</evidence>
<evidence type="ECO:0000256" key="11">
    <source>
        <dbReference type="ARBA" id="ARBA00023014"/>
    </source>
</evidence>
<dbReference type="InterPro" id="IPR023170">
    <property type="entry name" value="HhH_base_excis_C"/>
</dbReference>
<dbReference type="GO" id="GO:0035485">
    <property type="term" value="F:adenine/guanine mispair binding"/>
    <property type="evidence" value="ECO:0007669"/>
    <property type="project" value="TreeGrafter"/>
</dbReference>
<keyword evidence="7" id="KW-0479">Metal-binding</keyword>
<proteinExistence type="inferred from homology"/>
<dbReference type="STRING" id="483547.GSUB_00810"/>
<dbReference type="Pfam" id="PF14815">
    <property type="entry name" value="NUDIX_4"/>
    <property type="match status" value="1"/>
</dbReference>
<evidence type="ECO:0000256" key="14">
    <source>
        <dbReference type="RuleBase" id="RU365096"/>
    </source>
</evidence>
<dbReference type="InterPro" id="IPR044298">
    <property type="entry name" value="MIG/MutY"/>
</dbReference>
<keyword evidence="12" id="KW-0234">DNA repair</keyword>
<evidence type="ECO:0000256" key="9">
    <source>
        <dbReference type="ARBA" id="ARBA00022801"/>
    </source>
</evidence>
<keyword evidence="8 14" id="KW-0227">DNA damage</keyword>
<dbReference type="CDD" id="cd03431">
    <property type="entry name" value="NUDIX_DNA_Glycosylase_C-MutY"/>
    <property type="match status" value="1"/>
</dbReference>
<sequence length="355" mass="39337">MPFASAEVARRLLSWYGRQGRDLPWRGTRDPYRVWLAEIMLQQTTVDAVILYYERFLGRFADVGALAAASVDEVLTLWAGLGYYARARNLHAAARQVVEQHSGSFPDSLEGLQGLPGVGRSTAGAILSIAFDRPAPILDGNVRRVLSRLFALQENPRGTAAEKKLWRWAEALTPADCPHDYAQAIMDLGATVCAPRQPQCSVCPLEGLCRARALGLERQLPLPAVRKKVPEVVQAALLWRDSSGRFRVCRRPYHGLLGGMWEFPTVEIADGEDPALALRRFLQQSGVAAEPEEVARLRHVYSHFRLDLRLFGVVAPAAVHIAESDHCRWLEAEELSGLALHGAHKKALPYLDQVA</sequence>
<dbReference type="Pfam" id="PF00633">
    <property type="entry name" value="HHH"/>
    <property type="match status" value="1"/>
</dbReference>
<evidence type="ECO:0000256" key="3">
    <source>
        <dbReference type="ARBA" id="ARBA00008343"/>
    </source>
</evidence>
<keyword evidence="10 14" id="KW-0408">Iron</keyword>
<dbReference type="HOGENOM" id="CLU_012862_0_2_7"/>
<dbReference type="Gene3D" id="3.90.79.10">
    <property type="entry name" value="Nucleoside Triphosphate Pyrophosphohydrolase"/>
    <property type="match status" value="1"/>
</dbReference>
<name>A0A0B5FUI4_9BACT</name>
<protein>
    <recommendedName>
        <fullName evidence="5 14">Adenine DNA glycosylase</fullName>
        <ecNumber evidence="4 14">3.2.2.31</ecNumber>
    </recommendedName>
</protein>
<evidence type="ECO:0000313" key="16">
    <source>
        <dbReference type="EMBL" id="AJF07840.1"/>
    </source>
</evidence>
<dbReference type="InterPro" id="IPR004036">
    <property type="entry name" value="Endonuclease-III-like_CS2"/>
</dbReference>
<dbReference type="OrthoDB" id="9802365at2"/>
<comment type="similarity">
    <text evidence="3 14">Belongs to the Nth/MutY family.</text>
</comment>
<dbReference type="GO" id="GO:0006298">
    <property type="term" value="P:mismatch repair"/>
    <property type="evidence" value="ECO:0007669"/>
    <property type="project" value="TreeGrafter"/>
</dbReference>
<dbReference type="InterPro" id="IPR000445">
    <property type="entry name" value="HhH_motif"/>
</dbReference>
<dbReference type="GO" id="GO:0046872">
    <property type="term" value="F:metal ion binding"/>
    <property type="evidence" value="ECO:0007669"/>
    <property type="project" value="UniProtKB-UniRule"/>
</dbReference>
<evidence type="ECO:0000259" key="15">
    <source>
        <dbReference type="SMART" id="SM00478"/>
    </source>
</evidence>
<keyword evidence="6" id="KW-0004">4Fe-4S</keyword>
<dbReference type="AlphaFoldDB" id="A0A0B5FUI4"/>
<reference evidence="16 17" key="1">
    <citation type="journal article" date="2015" name="Genome Announc.">
        <title>Genomes of Geoalkalibacter ferrihydriticus Z-0531T and Geoalkalibacter subterraneus Red1T, Two Haloalkaliphilic Metal-Reducing Deltaproteobacteria.</title>
        <authorList>
            <person name="Badalamenti J.P."/>
            <person name="Krajmalnik-Brown R."/>
            <person name="Torres C.I."/>
            <person name="Bond D.R."/>
        </authorList>
    </citation>
    <scope>NUCLEOTIDE SEQUENCE [LARGE SCALE GENOMIC DNA]</scope>
    <source>
        <strain evidence="16 17">Red1</strain>
    </source>
</reference>
<comment type="catalytic activity">
    <reaction evidence="1 14">
        <text>Hydrolyzes free adenine bases from 7,8-dihydro-8-oxoguanine:adenine mismatched double-stranded DNA, leaving an apurinic site.</text>
        <dbReference type="EC" id="3.2.2.31"/>
    </reaction>
</comment>
<comment type="cofactor">
    <cofactor evidence="14">
        <name>[4Fe-4S] cluster</name>
        <dbReference type="ChEBI" id="CHEBI:49883"/>
    </cofactor>
    <text evidence="14">Binds 1 [4Fe-4S] cluster.</text>
</comment>
<dbReference type="InterPro" id="IPR003651">
    <property type="entry name" value="Endonuclease3_FeS-loop_motif"/>
</dbReference>
<dbReference type="InterPro" id="IPR029119">
    <property type="entry name" value="MutY_C"/>
</dbReference>
<evidence type="ECO:0000256" key="7">
    <source>
        <dbReference type="ARBA" id="ARBA00022723"/>
    </source>
</evidence>
<evidence type="ECO:0000313" key="17">
    <source>
        <dbReference type="Proteomes" id="UP000035036"/>
    </source>
</evidence>
<comment type="function">
    <text evidence="2">Adenine glycosylase active on G-A mispairs. MutY also corrects error-prone DNA synthesis past GO lesions which are due to the oxidatively damaged form of guanine: 7,8-dihydro-8-oxoguanine (8-oxo-dGTP).</text>
</comment>
<dbReference type="Gene3D" id="1.10.340.30">
    <property type="entry name" value="Hypothetical protein, domain 2"/>
    <property type="match status" value="1"/>
</dbReference>
<dbReference type="PANTHER" id="PTHR42944">
    <property type="entry name" value="ADENINE DNA GLYCOSYLASE"/>
    <property type="match status" value="1"/>
</dbReference>
<keyword evidence="9" id="KW-0378">Hydrolase</keyword>
<dbReference type="InterPro" id="IPR015797">
    <property type="entry name" value="NUDIX_hydrolase-like_dom_sf"/>
</dbReference>
<dbReference type="EC" id="3.2.2.31" evidence="4 14"/>
<evidence type="ECO:0000256" key="4">
    <source>
        <dbReference type="ARBA" id="ARBA00012045"/>
    </source>
</evidence>
<dbReference type="KEGG" id="gsb:GSUB_00810"/>
<evidence type="ECO:0000256" key="8">
    <source>
        <dbReference type="ARBA" id="ARBA00022763"/>
    </source>
</evidence>
<dbReference type="GO" id="GO:0034039">
    <property type="term" value="F:8-oxo-7,8-dihydroguanine DNA N-glycosylase activity"/>
    <property type="evidence" value="ECO:0007669"/>
    <property type="project" value="TreeGrafter"/>
</dbReference>
<evidence type="ECO:0000256" key="12">
    <source>
        <dbReference type="ARBA" id="ARBA00023204"/>
    </source>
</evidence>
<keyword evidence="11" id="KW-0411">Iron-sulfur</keyword>
<dbReference type="NCBIfam" id="TIGR01084">
    <property type="entry name" value="mutY"/>
    <property type="match status" value="1"/>
</dbReference>
<organism evidence="16 17">
    <name type="scientific">Geoalkalibacter subterraneus</name>
    <dbReference type="NCBI Taxonomy" id="483547"/>
    <lineage>
        <taxon>Bacteria</taxon>
        <taxon>Pseudomonadati</taxon>
        <taxon>Thermodesulfobacteriota</taxon>
        <taxon>Desulfuromonadia</taxon>
        <taxon>Desulfuromonadales</taxon>
        <taxon>Geoalkalibacteraceae</taxon>
        <taxon>Geoalkalibacter</taxon>
    </lineage>
</organism>
<dbReference type="PANTHER" id="PTHR42944:SF1">
    <property type="entry name" value="ADENINE DNA GLYCOSYLASE"/>
    <property type="match status" value="1"/>
</dbReference>
<dbReference type="EMBL" id="CP010311">
    <property type="protein sequence ID" value="AJF07840.1"/>
    <property type="molecule type" value="Genomic_DNA"/>
</dbReference>
<feature type="domain" description="HhH-GPD" evidence="15">
    <location>
        <begin position="40"/>
        <end position="191"/>
    </location>
</feature>
<dbReference type="CDD" id="cd00056">
    <property type="entry name" value="ENDO3c"/>
    <property type="match status" value="1"/>
</dbReference>
<dbReference type="SMART" id="SM00478">
    <property type="entry name" value="ENDO3c"/>
    <property type="match status" value="1"/>
</dbReference>
<dbReference type="GO" id="GO:0032357">
    <property type="term" value="F:oxidized purine DNA binding"/>
    <property type="evidence" value="ECO:0007669"/>
    <property type="project" value="TreeGrafter"/>
</dbReference>
<dbReference type="GO" id="GO:0051539">
    <property type="term" value="F:4 iron, 4 sulfur cluster binding"/>
    <property type="evidence" value="ECO:0007669"/>
    <property type="project" value="UniProtKB-UniRule"/>
</dbReference>
<evidence type="ECO:0000256" key="10">
    <source>
        <dbReference type="ARBA" id="ARBA00023004"/>
    </source>
</evidence>
<dbReference type="InterPro" id="IPR011257">
    <property type="entry name" value="DNA_glycosylase"/>
</dbReference>
<evidence type="ECO:0000256" key="2">
    <source>
        <dbReference type="ARBA" id="ARBA00002933"/>
    </source>
</evidence>
<dbReference type="Pfam" id="PF00730">
    <property type="entry name" value="HhH-GPD"/>
    <property type="match status" value="1"/>
</dbReference>
<dbReference type="FunFam" id="1.10.340.30:FF:000002">
    <property type="entry name" value="Adenine DNA glycosylase"/>
    <property type="match status" value="1"/>
</dbReference>
<accession>A0A0B5FUI4</accession>
<dbReference type="SMART" id="SM00525">
    <property type="entry name" value="FES"/>
    <property type="match status" value="1"/>
</dbReference>
<keyword evidence="13 14" id="KW-0326">Glycosidase</keyword>
<gene>
    <name evidence="16" type="ORF">GSUB_00810</name>
</gene>
<evidence type="ECO:0000256" key="1">
    <source>
        <dbReference type="ARBA" id="ARBA00000843"/>
    </source>
</evidence>
<dbReference type="InterPro" id="IPR003265">
    <property type="entry name" value="HhH-GPD_domain"/>
</dbReference>
<evidence type="ECO:0000256" key="6">
    <source>
        <dbReference type="ARBA" id="ARBA00022485"/>
    </source>
</evidence>
<dbReference type="SUPFAM" id="SSF48150">
    <property type="entry name" value="DNA-glycosylase"/>
    <property type="match status" value="1"/>
</dbReference>
<dbReference type="SUPFAM" id="SSF55811">
    <property type="entry name" value="Nudix"/>
    <property type="match status" value="1"/>
</dbReference>